<gene>
    <name evidence="4" type="primary">rlpA</name>
    <name evidence="9" type="ORF">SAMN04488135_102533</name>
</gene>
<dbReference type="NCBIfam" id="TIGR00413">
    <property type="entry name" value="rlpA"/>
    <property type="match status" value="1"/>
</dbReference>
<feature type="chain" id="PRO_5013414422" description="Endolytic peptidoglycan transglycosylase RlpA" evidence="7">
    <location>
        <begin position="29"/>
        <end position="360"/>
    </location>
</feature>
<comment type="similarity">
    <text evidence="4 5">Belongs to the RlpA family.</text>
</comment>
<evidence type="ECO:0000256" key="5">
    <source>
        <dbReference type="RuleBase" id="RU003495"/>
    </source>
</evidence>
<dbReference type="Pfam" id="PF03330">
    <property type="entry name" value="DPBB_1"/>
    <property type="match status" value="1"/>
</dbReference>
<dbReference type="PANTHER" id="PTHR34183:SF1">
    <property type="entry name" value="ENDOLYTIC PEPTIDOGLYCAN TRANSGLYCOSYLASE RLPA"/>
    <property type="match status" value="1"/>
</dbReference>
<evidence type="ECO:0000313" key="10">
    <source>
        <dbReference type="Proteomes" id="UP000184226"/>
    </source>
</evidence>
<dbReference type="HAMAP" id="MF_02071">
    <property type="entry name" value="RlpA"/>
    <property type="match status" value="1"/>
</dbReference>
<dbReference type="PROSITE" id="PS51724">
    <property type="entry name" value="SPOR"/>
    <property type="match status" value="1"/>
</dbReference>
<dbReference type="CDD" id="cd22268">
    <property type="entry name" value="DPBB_RlpA-like"/>
    <property type="match status" value="1"/>
</dbReference>
<keyword evidence="4 9" id="KW-0449">Lipoprotein</keyword>
<feature type="signal peptide" evidence="7">
    <location>
        <begin position="1"/>
        <end position="28"/>
    </location>
</feature>
<dbReference type="InterPro" id="IPR009009">
    <property type="entry name" value="RlpA-like_DPBB"/>
</dbReference>
<dbReference type="STRING" id="658167.SAMN04488135_102533"/>
<dbReference type="GO" id="GO:0071555">
    <property type="term" value="P:cell wall organization"/>
    <property type="evidence" value="ECO:0007669"/>
    <property type="project" value="UniProtKB-KW"/>
</dbReference>
<evidence type="ECO:0000256" key="1">
    <source>
        <dbReference type="ARBA" id="ARBA00022729"/>
    </source>
</evidence>
<keyword evidence="2 4" id="KW-0456">Lyase</keyword>
<dbReference type="EMBL" id="FQXE01000002">
    <property type="protein sequence ID" value="SHH23882.1"/>
    <property type="molecule type" value="Genomic_DNA"/>
</dbReference>
<evidence type="ECO:0000256" key="3">
    <source>
        <dbReference type="ARBA" id="ARBA00023316"/>
    </source>
</evidence>
<proteinExistence type="inferred from homology"/>
<dbReference type="GO" id="GO:0005886">
    <property type="term" value="C:plasma membrane"/>
    <property type="evidence" value="ECO:0007669"/>
    <property type="project" value="UniProtKB-SubCell"/>
</dbReference>
<keyword evidence="1 7" id="KW-0732">Signal</keyword>
<dbReference type="GO" id="GO:0042834">
    <property type="term" value="F:peptidoglycan binding"/>
    <property type="evidence" value="ECO:0007669"/>
    <property type="project" value="InterPro"/>
</dbReference>
<sequence length="360" mass="38079">MIQPRILITALLCLGLAILAGCSTTHKAGGGRGGGGYYLDDGPGSNIPPDIDAIPDAVPRMESHSPSNFRPYFVFGKRYEPVSDEKPYRQQGTASWYGRKFHGKKTANGETYDMYAMSAAHPTLPIPSYARVTHAGSGKSVIVRINDRGPFHSSRIIDLSYVAAAKLGLVGPGSGQVIVEAITNEDIRANRYGNPKAAPLEPAPAPETPPLQIVRSARAASPPAAAPATPDALEVLQDGAFDARPQLASAAAAGSAPPGPVPQPRSWQAQASQEQVSREPASPGQIYLQFGAFSVVQTADGLAQKLNRQIAHVESRPAQVDNSSRLYRVRIGPYPSRTAAVNAALRIQEATGLQPAVALR</sequence>
<dbReference type="InterPro" id="IPR012997">
    <property type="entry name" value="RplA"/>
</dbReference>
<evidence type="ECO:0000256" key="4">
    <source>
        <dbReference type="HAMAP-Rule" id="MF_02071"/>
    </source>
</evidence>
<comment type="subcellular location">
    <subcellularLocation>
        <location evidence="4">Cell membrane</location>
        <topology evidence="4">Lipid-anchor</topology>
    </subcellularLocation>
</comment>
<evidence type="ECO:0000313" key="9">
    <source>
        <dbReference type="EMBL" id="SHH23882.1"/>
    </source>
</evidence>
<dbReference type="Gene3D" id="3.30.70.1070">
    <property type="entry name" value="Sporulation related repeat"/>
    <property type="match status" value="1"/>
</dbReference>
<dbReference type="Pfam" id="PF05036">
    <property type="entry name" value="SPOR"/>
    <property type="match status" value="1"/>
</dbReference>
<dbReference type="InterPro" id="IPR007730">
    <property type="entry name" value="SPOR-like_dom"/>
</dbReference>
<keyword evidence="3 4" id="KW-0961">Cell wall biogenesis/degradation</keyword>
<dbReference type="SUPFAM" id="SSF110997">
    <property type="entry name" value="Sporulation related repeat"/>
    <property type="match status" value="1"/>
</dbReference>
<dbReference type="OrthoDB" id="9779128at2"/>
<name>A0A1M5RC21_9BURK</name>
<dbReference type="AlphaFoldDB" id="A0A1M5RC21"/>
<evidence type="ECO:0000259" key="8">
    <source>
        <dbReference type="PROSITE" id="PS51724"/>
    </source>
</evidence>
<evidence type="ECO:0000256" key="6">
    <source>
        <dbReference type="SAM" id="MobiDB-lite"/>
    </source>
</evidence>
<dbReference type="PANTHER" id="PTHR34183">
    <property type="entry name" value="ENDOLYTIC PEPTIDOGLYCAN TRANSGLYCOSYLASE RLPA"/>
    <property type="match status" value="1"/>
</dbReference>
<dbReference type="GO" id="GO:0008932">
    <property type="term" value="F:lytic endotransglycosylase activity"/>
    <property type="evidence" value="ECO:0007669"/>
    <property type="project" value="UniProtKB-UniRule"/>
</dbReference>
<dbReference type="Proteomes" id="UP000184226">
    <property type="component" value="Unassembled WGS sequence"/>
</dbReference>
<evidence type="ECO:0000256" key="2">
    <source>
        <dbReference type="ARBA" id="ARBA00023239"/>
    </source>
</evidence>
<keyword evidence="4" id="KW-1003">Cell membrane</keyword>
<dbReference type="InterPro" id="IPR036680">
    <property type="entry name" value="SPOR-like_sf"/>
</dbReference>
<dbReference type="InterPro" id="IPR036908">
    <property type="entry name" value="RlpA-like_sf"/>
</dbReference>
<dbReference type="InterPro" id="IPR034718">
    <property type="entry name" value="RlpA"/>
</dbReference>
<accession>A0A1M5RC21</accession>
<feature type="region of interest" description="Disordered" evidence="6">
    <location>
        <begin position="248"/>
        <end position="280"/>
    </location>
</feature>
<protein>
    <recommendedName>
        <fullName evidence="4">Endolytic peptidoglycan transglycosylase RlpA</fullName>
        <ecNumber evidence="4">4.2.2.-</ecNumber>
    </recommendedName>
</protein>
<keyword evidence="10" id="KW-1185">Reference proteome</keyword>
<dbReference type="EC" id="4.2.2.-" evidence="4"/>
<dbReference type="FunFam" id="2.40.40.10:FF:000003">
    <property type="entry name" value="Endolytic peptidoglycan transglycosylase RlpA"/>
    <property type="match status" value="1"/>
</dbReference>
<dbReference type="SUPFAM" id="SSF50685">
    <property type="entry name" value="Barwin-like endoglucanases"/>
    <property type="match status" value="1"/>
</dbReference>
<dbReference type="Gene3D" id="2.40.40.10">
    <property type="entry name" value="RlpA-like domain"/>
    <property type="match status" value="1"/>
</dbReference>
<organism evidence="9 10">
    <name type="scientific">Pollutimonas bauzanensis</name>
    <dbReference type="NCBI Taxonomy" id="658167"/>
    <lineage>
        <taxon>Bacteria</taxon>
        <taxon>Pseudomonadati</taxon>
        <taxon>Pseudomonadota</taxon>
        <taxon>Betaproteobacteria</taxon>
        <taxon>Burkholderiales</taxon>
        <taxon>Alcaligenaceae</taxon>
        <taxon>Pollutimonas</taxon>
    </lineage>
</organism>
<dbReference type="RefSeq" id="WP_073102129.1">
    <property type="nucleotide sequence ID" value="NZ_FQXE01000002.1"/>
</dbReference>
<keyword evidence="4" id="KW-0564">Palmitate</keyword>
<reference evidence="9 10" key="1">
    <citation type="submission" date="2016-11" db="EMBL/GenBank/DDBJ databases">
        <authorList>
            <person name="Jaros S."/>
            <person name="Januszkiewicz K."/>
            <person name="Wedrychowicz H."/>
        </authorList>
    </citation>
    <scope>NUCLEOTIDE SEQUENCE [LARGE SCALE GENOMIC DNA]</scope>
    <source>
        <strain evidence="9 10">CGMCC 1.10190</strain>
    </source>
</reference>
<feature type="domain" description="SPOR" evidence="8">
    <location>
        <begin position="280"/>
        <end position="360"/>
    </location>
</feature>
<dbReference type="PROSITE" id="PS51257">
    <property type="entry name" value="PROKAR_LIPOPROTEIN"/>
    <property type="match status" value="1"/>
</dbReference>
<keyword evidence="4" id="KW-0472">Membrane</keyword>
<dbReference type="GO" id="GO:0000270">
    <property type="term" value="P:peptidoglycan metabolic process"/>
    <property type="evidence" value="ECO:0007669"/>
    <property type="project" value="UniProtKB-UniRule"/>
</dbReference>
<evidence type="ECO:0000256" key="7">
    <source>
        <dbReference type="SAM" id="SignalP"/>
    </source>
</evidence>
<feature type="compositionally biased region" description="Polar residues" evidence="6">
    <location>
        <begin position="266"/>
        <end position="275"/>
    </location>
</feature>
<comment type="function">
    <text evidence="4">Lytic transglycosylase with a strong preference for naked glycan strands that lack stem peptides.</text>
</comment>